<evidence type="ECO:0000313" key="2">
    <source>
        <dbReference type="Proteomes" id="UP001151760"/>
    </source>
</evidence>
<dbReference type="Proteomes" id="UP001151760">
    <property type="component" value="Unassembled WGS sequence"/>
</dbReference>
<organism evidence="1 2">
    <name type="scientific">Tanacetum coccineum</name>
    <dbReference type="NCBI Taxonomy" id="301880"/>
    <lineage>
        <taxon>Eukaryota</taxon>
        <taxon>Viridiplantae</taxon>
        <taxon>Streptophyta</taxon>
        <taxon>Embryophyta</taxon>
        <taxon>Tracheophyta</taxon>
        <taxon>Spermatophyta</taxon>
        <taxon>Magnoliopsida</taxon>
        <taxon>eudicotyledons</taxon>
        <taxon>Gunneridae</taxon>
        <taxon>Pentapetalae</taxon>
        <taxon>asterids</taxon>
        <taxon>campanulids</taxon>
        <taxon>Asterales</taxon>
        <taxon>Asteraceae</taxon>
        <taxon>Asteroideae</taxon>
        <taxon>Anthemideae</taxon>
        <taxon>Anthemidinae</taxon>
        <taxon>Tanacetum</taxon>
    </lineage>
</organism>
<protein>
    <submittedName>
        <fullName evidence="1">Uncharacterized protein</fullName>
    </submittedName>
</protein>
<keyword evidence="2" id="KW-1185">Reference proteome</keyword>
<evidence type="ECO:0000313" key="1">
    <source>
        <dbReference type="EMBL" id="GJS75051.1"/>
    </source>
</evidence>
<reference evidence="1" key="1">
    <citation type="journal article" date="2022" name="Int. J. Mol. Sci.">
        <title>Draft Genome of Tanacetum Coccineum: Genomic Comparison of Closely Related Tanacetum-Family Plants.</title>
        <authorList>
            <person name="Yamashiro T."/>
            <person name="Shiraishi A."/>
            <person name="Nakayama K."/>
            <person name="Satake H."/>
        </authorList>
    </citation>
    <scope>NUCLEOTIDE SEQUENCE</scope>
</reference>
<comment type="caution">
    <text evidence="1">The sequence shown here is derived from an EMBL/GenBank/DDBJ whole genome shotgun (WGS) entry which is preliminary data.</text>
</comment>
<proteinExistence type="predicted"/>
<name>A0ABQ4YCH0_9ASTR</name>
<reference evidence="1" key="2">
    <citation type="submission" date="2022-01" db="EMBL/GenBank/DDBJ databases">
        <authorList>
            <person name="Yamashiro T."/>
            <person name="Shiraishi A."/>
            <person name="Satake H."/>
            <person name="Nakayama K."/>
        </authorList>
    </citation>
    <scope>NUCLEOTIDE SEQUENCE</scope>
</reference>
<dbReference type="EMBL" id="BQNB010010276">
    <property type="protein sequence ID" value="GJS75051.1"/>
    <property type="molecule type" value="Genomic_DNA"/>
</dbReference>
<accession>A0ABQ4YCH0</accession>
<sequence>MKGFATNDQADYYSGITSIMVNQKNAYELKGKFLDDLHNNAFSGTNGEDAIEHIEYFLKIVDPIDLPNVNQDKLRVVVFPISLVGDA</sequence>
<gene>
    <name evidence="1" type="ORF">Tco_0724932</name>
</gene>